<accession>A0A285RP02</accession>
<dbReference type="PRINTS" id="PR00081">
    <property type="entry name" value="GDHRDH"/>
</dbReference>
<dbReference type="PANTHER" id="PTHR43115:SF4">
    <property type="entry name" value="DEHYDROGENASE_REDUCTASE SDR FAMILY MEMBER 11"/>
    <property type="match status" value="1"/>
</dbReference>
<dbReference type="PRINTS" id="PR00080">
    <property type="entry name" value="SDRFAMILY"/>
</dbReference>
<comment type="similarity">
    <text evidence="1 3">Belongs to the short-chain dehydrogenases/reductases (SDR) family.</text>
</comment>
<proteinExistence type="inferred from homology"/>
<evidence type="ECO:0000313" key="5">
    <source>
        <dbReference type="EMBL" id="SOB95873.1"/>
    </source>
</evidence>
<reference evidence="5 6" key="1">
    <citation type="submission" date="2017-08" db="EMBL/GenBank/DDBJ databases">
        <authorList>
            <person name="de Groot N.N."/>
        </authorList>
    </citation>
    <scope>NUCLEOTIDE SEQUENCE [LARGE SCALE GENOMIC DNA]</scope>
    <source>
        <strain evidence="5 6">USBA 78</strain>
    </source>
</reference>
<dbReference type="SUPFAM" id="SSF51735">
    <property type="entry name" value="NAD(P)-binding Rossmann-fold domains"/>
    <property type="match status" value="1"/>
</dbReference>
<dbReference type="PROSITE" id="PS00061">
    <property type="entry name" value="ADH_SHORT"/>
    <property type="match status" value="1"/>
</dbReference>
<dbReference type="GO" id="GO:0016616">
    <property type="term" value="F:oxidoreductase activity, acting on the CH-OH group of donors, NAD or NADP as acceptor"/>
    <property type="evidence" value="ECO:0007669"/>
    <property type="project" value="UniProtKB-ARBA"/>
</dbReference>
<feature type="domain" description="Ketoreductase" evidence="4">
    <location>
        <begin position="11"/>
        <end position="190"/>
    </location>
</feature>
<dbReference type="InterPro" id="IPR020904">
    <property type="entry name" value="Sc_DH/Rdtase_CS"/>
</dbReference>
<organism evidence="5 6">
    <name type="scientific">Thalassospira xiamenensis</name>
    <dbReference type="NCBI Taxonomy" id="220697"/>
    <lineage>
        <taxon>Bacteria</taxon>
        <taxon>Pseudomonadati</taxon>
        <taxon>Pseudomonadota</taxon>
        <taxon>Alphaproteobacteria</taxon>
        <taxon>Rhodospirillales</taxon>
        <taxon>Thalassospiraceae</taxon>
        <taxon>Thalassospira</taxon>
    </lineage>
</organism>
<name>A0A285RP02_9PROT</name>
<dbReference type="Proteomes" id="UP000219068">
    <property type="component" value="Unassembled WGS sequence"/>
</dbReference>
<protein>
    <submittedName>
        <fullName evidence="5">NADP-dependent 3-hydroxy acid dehydrogenase YdfG</fullName>
    </submittedName>
</protein>
<dbReference type="SMART" id="SM00822">
    <property type="entry name" value="PKS_KR"/>
    <property type="match status" value="1"/>
</dbReference>
<dbReference type="Pfam" id="PF00106">
    <property type="entry name" value="adh_short"/>
    <property type="match status" value="1"/>
</dbReference>
<keyword evidence="2" id="KW-0560">Oxidoreductase</keyword>
<evidence type="ECO:0000256" key="3">
    <source>
        <dbReference type="RuleBase" id="RU000363"/>
    </source>
</evidence>
<evidence type="ECO:0000256" key="1">
    <source>
        <dbReference type="ARBA" id="ARBA00006484"/>
    </source>
</evidence>
<dbReference type="FunFam" id="3.40.50.720:FF:000047">
    <property type="entry name" value="NADP-dependent L-serine/L-allo-threonine dehydrogenase"/>
    <property type="match status" value="1"/>
</dbReference>
<evidence type="ECO:0000256" key="2">
    <source>
        <dbReference type="ARBA" id="ARBA00023002"/>
    </source>
</evidence>
<evidence type="ECO:0000313" key="6">
    <source>
        <dbReference type="Proteomes" id="UP000219068"/>
    </source>
</evidence>
<dbReference type="AlphaFoldDB" id="A0A285RP02"/>
<dbReference type="RefSeq" id="WP_170954068.1">
    <property type="nucleotide sequence ID" value="NZ_OBMM01000001.1"/>
</dbReference>
<dbReference type="InterPro" id="IPR036291">
    <property type="entry name" value="NAD(P)-bd_dom_sf"/>
</dbReference>
<dbReference type="PANTHER" id="PTHR43115">
    <property type="entry name" value="DEHYDROGENASE/REDUCTASE SDR FAMILY MEMBER 11"/>
    <property type="match status" value="1"/>
</dbReference>
<gene>
    <name evidence="5" type="ORF">SAMN05428964_1011727</name>
</gene>
<dbReference type="EMBL" id="OBMM01000001">
    <property type="protein sequence ID" value="SOB95873.1"/>
    <property type="molecule type" value="Genomic_DNA"/>
</dbReference>
<dbReference type="InterPro" id="IPR002347">
    <property type="entry name" value="SDR_fam"/>
</dbReference>
<sequence length="248" mass="26193">MSLMSSNVENKVVVITGASSGIGEATAKLLAENGAKVVLAARRTANLHSIVAEIEAEGGTATCRAVDVTDADDVEALVYFAKNTYGRVDVMFNNAGVMPLSPLAELKIDEWNKMIDVNIRGVLNGIAATLPLFKEQGGGHIINTASIGAHLVSPTAAVYCATKYAVWAISDGLRQESRDIRVTMVSPGVTETELGNDITDDSAKGFLGELRKTALSPISIAWSVLYAIAQPDSVDINEIIVRPTASAY</sequence>
<dbReference type="Gene3D" id="3.40.50.720">
    <property type="entry name" value="NAD(P)-binding Rossmann-like Domain"/>
    <property type="match status" value="1"/>
</dbReference>
<dbReference type="InterPro" id="IPR057326">
    <property type="entry name" value="KR_dom"/>
</dbReference>
<evidence type="ECO:0000259" key="4">
    <source>
        <dbReference type="SMART" id="SM00822"/>
    </source>
</evidence>